<dbReference type="AlphaFoldDB" id="G0EQC7"/>
<dbReference type="eggNOG" id="COG0308">
    <property type="taxonomic scope" value="Bacteria"/>
</dbReference>
<dbReference type="GeneID" id="44968757"/>
<reference evidence="2 3" key="1">
    <citation type="journal article" date="2011" name="BMC Genomics">
        <title>Complete genome sequence of Brachyspira intermedia reveals unique genomic features in Brachyspira species and phage-mediated horizontal gene transfer.</title>
        <authorList>
            <person name="Hafstrom T."/>
            <person name="Jansson D.S."/>
            <person name="Segerman B."/>
        </authorList>
    </citation>
    <scope>NUCLEOTIDE SEQUENCE [LARGE SCALE GENOMIC DNA]</scope>
    <source>
        <strain evidence="3">ATCC 51140 / PWS/A</strain>
    </source>
</reference>
<accession>G0EQC7</accession>
<evidence type="ECO:0000313" key="2">
    <source>
        <dbReference type="EMBL" id="AEM20832.1"/>
    </source>
</evidence>
<dbReference type="RefSeq" id="WP_014486685.1">
    <property type="nucleotide sequence ID" value="NC_017243.1"/>
</dbReference>
<evidence type="ECO:0000256" key="1">
    <source>
        <dbReference type="SAM" id="SignalP"/>
    </source>
</evidence>
<dbReference type="OrthoDB" id="308877at2"/>
<organism evidence="2 3">
    <name type="scientific">Brachyspira intermedia (strain ATCC 51140 / PWS/A)</name>
    <name type="common">Serpulina intermedia</name>
    <dbReference type="NCBI Taxonomy" id="1045858"/>
    <lineage>
        <taxon>Bacteria</taxon>
        <taxon>Pseudomonadati</taxon>
        <taxon>Spirochaetota</taxon>
        <taxon>Spirochaetia</taxon>
        <taxon>Brachyspirales</taxon>
        <taxon>Brachyspiraceae</taxon>
        <taxon>Brachyspira</taxon>
    </lineage>
</organism>
<feature type="signal peptide" evidence="1">
    <location>
        <begin position="1"/>
        <end position="19"/>
    </location>
</feature>
<name>G0EQC7_BRAIP</name>
<dbReference type="PATRIC" id="fig|1045858.4.peg.197"/>
<evidence type="ECO:0008006" key="4">
    <source>
        <dbReference type="Google" id="ProtNLM"/>
    </source>
</evidence>
<dbReference type="KEGG" id="bip:Bint_0198"/>
<dbReference type="Proteomes" id="UP000008522">
    <property type="component" value="Chromosome"/>
</dbReference>
<dbReference type="EMBL" id="CP002874">
    <property type="protein sequence ID" value="AEM20832.1"/>
    <property type="molecule type" value="Genomic_DNA"/>
</dbReference>
<dbReference type="HOGENOM" id="CLU_665106_0_0_12"/>
<keyword evidence="3" id="KW-1185">Reference proteome</keyword>
<gene>
    <name evidence="2" type="ordered locus">Bint_0198</name>
</gene>
<proteinExistence type="predicted"/>
<keyword evidence="1" id="KW-0732">Signal</keyword>
<feature type="chain" id="PRO_5003398261" description="Peptidase M30, hyicolysin" evidence="1">
    <location>
        <begin position="20"/>
        <end position="436"/>
    </location>
</feature>
<sequence>MKNIYIFLFAILMFIISCNKPTTSPSEPISEIINGITYYDPATAETKEYPFFRIDNVTGQNIFVKNTFKKLAVSKNAIIYLEQGINTITKDKILSFITKFEEYYPREVEIYGQPSDFDGNGKIIFLMANLNTNTAGGSFSTGGYFNPLDLSIGKGGIAGEYLHIDVGNNIDYGIGIMMHELQHLINKYVNGIKKNKAMDIWLDEALSESTSHMFDKEMVNMRAKAFNDTPYYSFYSWYFQYSKNNDIFTKPMYAASYAPVSMFMKWVDAKTGNNQEIYKKIASSSLTDSEQILLDSVKTLAPSLGNDMDTLLINWIKGINNGDIKDISNAPNISDLASSKSYEEFLINGQTQLLPKALIVCSKQDSDKITDSNIRKEDLGNGNYIVLNTRKNASAGFTSASDIVPISLTRTAVRNNNVSELTMFKKDYFTDIVITE</sequence>
<evidence type="ECO:0000313" key="3">
    <source>
        <dbReference type="Proteomes" id="UP000008522"/>
    </source>
</evidence>
<protein>
    <recommendedName>
        <fullName evidence="4">Peptidase M30, hyicolysin</fullName>
    </recommendedName>
</protein>
<dbReference type="PROSITE" id="PS51257">
    <property type="entry name" value="PROKAR_LIPOPROTEIN"/>
    <property type="match status" value="1"/>
</dbReference>